<gene>
    <name evidence="2" type="ORF">LAUMK136_01560</name>
</gene>
<feature type="compositionally biased region" description="Low complexity" evidence="1">
    <location>
        <begin position="90"/>
        <end position="113"/>
    </location>
</feature>
<proteinExistence type="predicted"/>
<dbReference type="Proteomes" id="UP000273307">
    <property type="component" value="Unassembled WGS sequence"/>
</dbReference>
<feature type="region of interest" description="Disordered" evidence="1">
    <location>
        <begin position="1"/>
        <end position="23"/>
    </location>
</feature>
<accession>A0A498PXC7</accession>
<evidence type="ECO:0000256" key="1">
    <source>
        <dbReference type="SAM" id="MobiDB-lite"/>
    </source>
</evidence>
<sequence>MPRPSQDPIFTGEGKATGSDRRHCSTRAATAKRGRRSAAVALGALALTSGVTAAIDATSNGAQLRAGRLTIALSAHDGFKLDTCTTSGSGSIDISGSSGGSANSANAQDGASSTTTYHDPTPETQSATLGGQQLFIIDDYDHSITRPTDLIIENNVNSDVGQSFSPPEMRLETLPNPFGATTYEGEVDPEWLYFELGPGNNPPTLGQAYKGDMYDSEDNNWQQDDPRDYEFRYFVKHDVPHGYYTSKAFPTGEEAGPTVYVEVDEE</sequence>
<name>A0A498PXC7_9MYCO</name>
<feature type="compositionally biased region" description="Polar residues" evidence="1">
    <location>
        <begin position="114"/>
        <end position="129"/>
    </location>
</feature>
<evidence type="ECO:0000313" key="3">
    <source>
        <dbReference type="Proteomes" id="UP000273307"/>
    </source>
</evidence>
<protein>
    <submittedName>
        <fullName evidence="2">Uncharacterized protein</fullName>
    </submittedName>
</protein>
<keyword evidence="3" id="KW-1185">Reference proteome</keyword>
<evidence type="ECO:0000313" key="2">
    <source>
        <dbReference type="EMBL" id="VBA36745.1"/>
    </source>
</evidence>
<feature type="region of interest" description="Disordered" evidence="1">
    <location>
        <begin position="90"/>
        <end position="129"/>
    </location>
</feature>
<reference evidence="2 3" key="1">
    <citation type="submission" date="2018-09" db="EMBL/GenBank/DDBJ databases">
        <authorList>
            <person name="Tagini F."/>
        </authorList>
    </citation>
    <scope>NUCLEOTIDE SEQUENCE [LARGE SCALE GENOMIC DNA]</scope>
    <source>
        <strain evidence="2 3">MK136</strain>
    </source>
</reference>
<dbReference type="AlphaFoldDB" id="A0A498PXC7"/>
<organism evidence="2 3">
    <name type="scientific">Mycobacterium attenuatum</name>
    <dbReference type="NCBI Taxonomy" id="2341086"/>
    <lineage>
        <taxon>Bacteria</taxon>
        <taxon>Bacillati</taxon>
        <taxon>Actinomycetota</taxon>
        <taxon>Actinomycetes</taxon>
        <taxon>Mycobacteriales</taxon>
        <taxon>Mycobacteriaceae</taxon>
        <taxon>Mycobacterium</taxon>
    </lineage>
</organism>
<dbReference type="EMBL" id="UPHP01000037">
    <property type="protein sequence ID" value="VBA36745.1"/>
    <property type="molecule type" value="Genomic_DNA"/>
</dbReference>